<dbReference type="EMBL" id="QFWQ01000008">
    <property type="protein sequence ID" value="RCS29110.1"/>
    <property type="molecule type" value="Genomic_DNA"/>
</dbReference>
<dbReference type="OrthoDB" id="7068596at2"/>
<keyword evidence="2" id="KW-0732">Signal</keyword>
<feature type="region of interest" description="Disordered" evidence="1">
    <location>
        <begin position="63"/>
        <end position="89"/>
    </location>
</feature>
<organism evidence="4 5">
    <name type="scientific">Rhodanobacter denitrificans</name>
    <dbReference type="NCBI Taxonomy" id="666685"/>
    <lineage>
        <taxon>Bacteria</taxon>
        <taxon>Pseudomonadati</taxon>
        <taxon>Pseudomonadota</taxon>
        <taxon>Gammaproteobacteria</taxon>
        <taxon>Lysobacterales</taxon>
        <taxon>Rhodanobacteraceae</taxon>
        <taxon>Rhodanobacter</taxon>
    </lineage>
</organism>
<evidence type="ECO:0000256" key="1">
    <source>
        <dbReference type="SAM" id="MobiDB-lite"/>
    </source>
</evidence>
<evidence type="ECO:0000313" key="5">
    <source>
        <dbReference type="Proteomes" id="UP000252387"/>
    </source>
</evidence>
<reference evidence="4 5" key="1">
    <citation type="submission" date="2018-05" db="EMBL/GenBank/DDBJ databases">
        <title>Draft genome sequence of Rhodanobacter denitrificans Yn1 isolated from gold copper mine.</title>
        <authorList>
            <person name="Yang N."/>
            <person name="Mazhar H.S."/>
            <person name="Rensing C."/>
        </authorList>
    </citation>
    <scope>NUCLEOTIDE SEQUENCE [LARGE SCALE GENOMIC DNA]</scope>
    <source>
        <strain evidence="4 5">Yn1</strain>
    </source>
</reference>
<feature type="signal peptide" evidence="2">
    <location>
        <begin position="1"/>
        <end position="23"/>
    </location>
</feature>
<name>A0A368KAY6_9GAMM</name>
<dbReference type="AlphaFoldDB" id="A0A368KAY6"/>
<sequence>MENAMHRSLIVLALLLLAPLATAQVYKWTDASGTVHYSEAPPAPGTKFSRVTTTGTVEPLAAAATGQPADHHETQGGPAKPVADTPENRGKLCASLKTNLAALQGGGPVVMQQDGKSVALDGDERKQKTVSTQAQYDQYCRN</sequence>
<evidence type="ECO:0000259" key="3">
    <source>
        <dbReference type="Pfam" id="PF13511"/>
    </source>
</evidence>
<keyword evidence="5" id="KW-1185">Reference proteome</keyword>
<evidence type="ECO:0000313" key="4">
    <source>
        <dbReference type="EMBL" id="RCS29110.1"/>
    </source>
</evidence>
<dbReference type="InterPro" id="IPR025392">
    <property type="entry name" value="DUF4124"/>
</dbReference>
<accession>A0A368KAY6</accession>
<proteinExistence type="predicted"/>
<feature type="chain" id="PRO_5016703566" evidence="2">
    <location>
        <begin position="24"/>
        <end position="142"/>
    </location>
</feature>
<feature type="domain" description="DUF4124" evidence="3">
    <location>
        <begin position="12"/>
        <end position="64"/>
    </location>
</feature>
<gene>
    <name evidence="4" type="ORF">DEO45_13685</name>
</gene>
<evidence type="ECO:0000256" key="2">
    <source>
        <dbReference type="SAM" id="SignalP"/>
    </source>
</evidence>
<comment type="caution">
    <text evidence="4">The sequence shown here is derived from an EMBL/GenBank/DDBJ whole genome shotgun (WGS) entry which is preliminary data.</text>
</comment>
<dbReference type="Proteomes" id="UP000252387">
    <property type="component" value="Unassembled WGS sequence"/>
</dbReference>
<dbReference type="Pfam" id="PF13511">
    <property type="entry name" value="DUF4124"/>
    <property type="match status" value="1"/>
</dbReference>
<protein>
    <submittedName>
        <fullName evidence="4">DUF4124 domain-containing protein</fullName>
    </submittedName>
</protein>